<evidence type="ECO:0000313" key="2">
    <source>
        <dbReference type="Proteomes" id="UP000182624"/>
    </source>
</evidence>
<dbReference type="Proteomes" id="UP000182624">
    <property type="component" value="Unassembled WGS sequence"/>
</dbReference>
<gene>
    <name evidence="1" type="ORF">SAMN04487928_11932</name>
</gene>
<sequence length="60" mass="6872">MYVRMHDLKDFGIHNEEVTASVGADGKMNEFSAIMGLCNRRHLGNAINAREQAFKRYVEE</sequence>
<evidence type="ECO:0000313" key="1">
    <source>
        <dbReference type="EMBL" id="SFQ11322.1"/>
    </source>
</evidence>
<organism evidence="1 2">
    <name type="scientific">Butyrivibrio proteoclasticus</name>
    <dbReference type="NCBI Taxonomy" id="43305"/>
    <lineage>
        <taxon>Bacteria</taxon>
        <taxon>Bacillati</taxon>
        <taxon>Bacillota</taxon>
        <taxon>Clostridia</taxon>
        <taxon>Lachnospirales</taxon>
        <taxon>Lachnospiraceae</taxon>
        <taxon>Butyrivibrio</taxon>
    </lineage>
</organism>
<name>A0A1I5VV08_9FIRM</name>
<dbReference type="EMBL" id="FOXO01000019">
    <property type="protein sequence ID" value="SFQ11322.1"/>
    <property type="molecule type" value="Genomic_DNA"/>
</dbReference>
<accession>A0A1I5VV08</accession>
<protein>
    <submittedName>
        <fullName evidence="1">Uncharacterized protein</fullName>
    </submittedName>
</protein>
<reference evidence="2" key="1">
    <citation type="submission" date="2016-10" db="EMBL/GenBank/DDBJ databases">
        <authorList>
            <person name="Varghese N."/>
            <person name="Submissions S."/>
        </authorList>
    </citation>
    <scope>NUCLEOTIDE SEQUENCE [LARGE SCALE GENOMIC DNA]</scope>
    <source>
        <strain evidence="2">P18</strain>
    </source>
</reference>
<dbReference type="AlphaFoldDB" id="A0A1I5VV08"/>
<keyword evidence="2" id="KW-1185">Reference proteome</keyword>
<proteinExistence type="predicted"/>